<name>A0A1Y2G668_9FUNG</name>
<accession>A0A1Y2G668</accession>
<dbReference type="RefSeq" id="XP_021875147.1">
    <property type="nucleotide sequence ID" value="XM_022026178.1"/>
</dbReference>
<dbReference type="InParanoid" id="A0A1Y2G668"/>
<dbReference type="EMBL" id="MCFF01000096">
    <property type="protein sequence ID" value="ORY93652.1"/>
    <property type="molecule type" value="Genomic_DNA"/>
</dbReference>
<dbReference type="GeneID" id="33568021"/>
<dbReference type="Proteomes" id="UP000193648">
    <property type="component" value="Unassembled WGS sequence"/>
</dbReference>
<dbReference type="AlphaFoldDB" id="A0A1Y2G668"/>
<evidence type="ECO:0000313" key="2">
    <source>
        <dbReference type="Proteomes" id="UP000193648"/>
    </source>
</evidence>
<evidence type="ECO:0000313" key="1">
    <source>
        <dbReference type="EMBL" id="ORY93652.1"/>
    </source>
</evidence>
<sequence>MKTHTHLYTHAHIAMRKKKVNYFCAFILYSPQLSKGLKKAGTCFDGDTERGGRGRGESTM</sequence>
<protein>
    <submittedName>
        <fullName evidence="1">Uncharacterized protein</fullName>
    </submittedName>
</protein>
<proteinExistence type="predicted"/>
<keyword evidence="2" id="KW-1185">Reference proteome</keyword>
<organism evidence="1 2">
    <name type="scientific">Lobosporangium transversale</name>
    <dbReference type="NCBI Taxonomy" id="64571"/>
    <lineage>
        <taxon>Eukaryota</taxon>
        <taxon>Fungi</taxon>
        <taxon>Fungi incertae sedis</taxon>
        <taxon>Mucoromycota</taxon>
        <taxon>Mortierellomycotina</taxon>
        <taxon>Mortierellomycetes</taxon>
        <taxon>Mortierellales</taxon>
        <taxon>Mortierellaceae</taxon>
        <taxon>Lobosporangium</taxon>
    </lineage>
</organism>
<reference evidence="1 2" key="1">
    <citation type="submission" date="2016-07" db="EMBL/GenBank/DDBJ databases">
        <title>Pervasive Adenine N6-methylation of Active Genes in Fungi.</title>
        <authorList>
            <consortium name="DOE Joint Genome Institute"/>
            <person name="Mondo S.J."/>
            <person name="Dannebaum R.O."/>
            <person name="Kuo R.C."/>
            <person name="Labutti K."/>
            <person name="Haridas S."/>
            <person name="Kuo A."/>
            <person name="Salamov A."/>
            <person name="Ahrendt S.R."/>
            <person name="Lipzen A."/>
            <person name="Sullivan W."/>
            <person name="Andreopoulos W.B."/>
            <person name="Clum A."/>
            <person name="Lindquist E."/>
            <person name="Daum C."/>
            <person name="Ramamoorthy G.K."/>
            <person name="Gryganskyi A."/>
            <person name="Culley D."/>
            <person name="Magnuson J.K."/>
            <person name="James T.Y."/>
            <person name="O'Malley M.A."/>
            <person name="Stajich J.E."/>
            <person name="Spatafora J.W."/>
            <person name="Visel A."/>
            <person name="Grigoriev I.V."/>
        </authorList>
    </citation>
    <scope>NUCLEOTIDE SEQUENCE [LARGE SCALE GENOMIC DNA]</scope>
    <source>
        <strain evidence="1 2">NRRL 3116</strain>
    </source>
</reference>
<gene>
    <name evidence="1" type="ORF">BCR41DRAFT_365686</name>
</gene>
<comment type="caution">
    <text evidence="1">The sequence shown here is derived from an EMBL/GenBank/DDBJ whole genome shotgun (WGS) entry which is preliminary data.</text>
</comment>